<sequence length="271" mass="29610">MQSDDSLERSKKMTWCSEERQRERASLESARASAMLFSADARAHEHIKAQLQDELDHIQKTSENCDGALRTILQDATNVSQALDGTGQDDAVAAKVLNKALDGLTSLRDQWWGHDTNNPVVTAMTSLSGVKQSFEAQAEACEGLQKESAESAKAVAERARDLLAALDAEGRKLELMRDFYAKRQSRSTSMKDVYDSQVISAEAYLRNLDQSCGTGVLEQQSHETQADVHALNDADMVFNGQPIKAPHLLRGSSKSLSPVEEAALAMGVSID</sequence>
<organism evidence="2 3">
    <name type="scientific">Symbiodinium microadriaticum</name>
    <name type="common">Dinoflagellate</name>
    <name type="synonym">Zooxanthella microadriatica</name>
    <dbReference type="NCBI Taxonomy" id="2951"/>
    <lineage>
        <taxon>Eukaryota</taxon>
        <taxon>Sar</taxon>
        <taxon>Alveolata</taxon>
        <taxon>Dinophyceae</taxon>
        <taxon>Suessiales</taxon>
        <taxon>Symbiodiniaceae</taxon>
        <taxon>Symbiodinium</taxon>
    </lineage>
</organism>
<gene>
    <name evidence="2" type="ORF">AK812_SmicGene37638</name>
</gene>
<proteinExistence type="predicted"/>
<evidence type="ECO:0000313" key="3">
    <source>
        <dbReference type="Proteomes" id="UP000186817"/>
    </source>
</evidence>
<dbReference type="EMBL" id="LSRX01001251">
    <property type="protein sequence ID" value="OLP81775.1"/>
    <property type="molecule type" value="Genomic_DNA"/>
</dbReference>
<evidence type="ECO:0000256" key="1">
    <source>
        <dbReference type="SAM" id="MobiDB-lite"/>
    </source>
</evidence>
<dbReference type="AlphaFoldDB" id="A0A1Q9CFR4"/>
<dbReference type="Proteomes" id="UP000186817">
    <property type="component" value="Unassembled WGS sequence"/>
</dbReference>
<reference evidence="2 3" key="1">
    <citation type="submission" date="2016-02" db="EMBL/GenBank/DDBJ databases">
        <title>Genome analysis of coral dinoflagellate symbionts highlights evolutionary adaptations to a symbiotic lifestyle.</title>
        <authorList>
            <person name="Aranda M."/>
            <person name="Li Y."/>
            <person name="Liew Y.J."/>
            <person name="Baumgarten S."/>
            <person name="Simakov O."/>
            <person name="Wilson M."/>
            <person name="Piel J."/>
            <person name="Ashoor H."/>
            <person name="Bougouffa S."/>
            <person name="Bajic V.B."/>
            <person name="Ryu T."/>
            <person name="Ravasi T."/>
            <person name="Bayer T."/>
            <person name="Micklem G."/>
            <person name="Kim H."/>
            <person name="Bhak J."/>
            <person name="Lajeunesse T.C."/>
            <person name="Voolstra C.R."/>
        </authorList>
    </citation>
    <scope>NUCLEOTIDE SEQUENCE [LARGE SCALE GENOMIC DNA]</scope>
    <source>
        <strain evidence="2 3">CCMP2467</strain>
    </source>
</reference>
<evidence type="ECO:0000313" key="2">
    <source>
        <dbReference type="EMBL" id="OLP81775.1"/>
    </source>
</evidence>
<name>A0A1Q9CFR4_SYMMI</name>
<keyword evidence="3" id="KW-1185">Reference proteome</keyword>
<dbReference type="OrthoDB" id="425601at2759"/>
<protein>
    <submittedName>
        <fullName evidence="2">Uncharacterized protein</fullName>
    </submittedName>
</protein>
<comment type="caution">
    <text evidence="2">The sequence shown here is derived from an EMBL/GenBank/DDBJ whole genome shotgun (WGS) entry which is preliminary data.</text>
</comment>
<feature type="region of interest" description="Disordered" evidence="1">
    <location>
        <begin position="1"/>
        <end position="23"/>
    </location>
</feature>
<accession>A0A1Q9CFR4</accession>